<evidence type="ECO:0000313" key="2">
    <source>
        <dbReference type="EMBL" id="KAK7458873.1"/>
    </source>
</evidence>
<evidence type="ECO:0000256" key="1">
    <source>
        <dbReference type="SAM" id="MobiDB-lite"/>
    </source>
</evidence>
<organism evidence="2 3">
    <name type="scientific">Marasmiellus scandens</name>
    <dbReference type="NCBI Taxonomy" id="2682957"/>
    <lineage>
        <taxon>Eukaryota</taxon>
        <taxon>Fungi</taxon>
        <taxon>Dikarya</taxon>
        <taxon>Basidiomycota</taxon>
        <taxon>Agaricomycotina</taxon>
        <taxon>Agaricomycetes</taxon>
        <taxon>Agaricomycetidae</taxon>
        <taxon>Agaricales</taxon>
        <taxon>Marasmiineae</taxon>
        <taxon>Omphalotaceae</taxon>
        <taxon>Marasmiellus</taxon>
    </lineage>
</organism>
<comment type="caution">
    <text evidence="2">The sequence shown here is derived from an EMBL/GenBank/DDBJ whole genome shotgun (WGS) entry which is preliminary data.</text>
</comment>
<gene>
    <name evidence="2" type="ORF">VKT23_009883</name>
</gene>
<feature type="region of interest" description="Disordered" evidence="1">
    <location>
        <begin position="41"/>
        <end position="80"/>
    </location>
</feature>
<evidence type="ECO:0000313" key="3">
    <source>
        <dbReference type="Proteomes" id="UP001498398"/>
    </source>
</evidence>
<reference evidence="2 3" key="1">
    <citation type="submission" date="2024-01" db="EMBL/GenBank/DDBJ databases">
        <title>A draft genome for the cacao thread blight pathogen Marasmiellus scandens.</title>
        <authorList>
            <person name="Baruah I.K."/>
            <person name="Leung J."/>
            <person name="Bukari Y."/>
            <person name="Amoako-Attah I."/>
            <person name="Meinhardt L.W."/>
            <person name="Bailey B.A."/>
            <person name="Cohen S.P."/>
        </authorList>
    </citation>
    <scope>NUCLEOTIDE SEQUENCE [LARGE SCALE GENOMIC DNA]</scope>
    <source>
        <strain evidence="2 3">GH-19</strain>
    </source>
</reference>
<sequence>MSHLSGNKTTHLAKRATNHTHIGRTVCVGVARDDDTALLGESNLGASGGGEYEKGGYAPDGEHLDLGVGEGVSGREYSWN</sequence>
<protein>
    <submittedName>
        <fullName evidence="2">Uncharacterized protein</fullName>
    </submittedName>
</protein>
<dbReference type="Proteomes" id="UP001498398">
    <property type="component" value="Unassembled WGS sequence"/>
</dbReference>
<dbReference type="EMBL" id="JBANRG010000017">
    <property type="protein sequence ID" value="KAK7458873.1"/>
    <property type="molecule type" value="Genomic_DNA"/>
</dbReference>
<keyword evidence="3" id="KW-1185">Reference proteome</keyword>
<proteinExistence type="predicted"/>
<name>A0ABR1JDJ8_9AGAR</name>
<accession>A0ABR1JDJ8</accession>